<dbReference type="EMBL" id="SMAN01000001">
    <property type="protein sequence ID" value="TCT26876.1"/>
    <property type="molecule type" value="Genomic_DNA"/>
</dbReference>
<evidence type="ECO:0000256" key="8">
    <source>
        <dbReference type="NCBIfam" id="TIGR02209"/>
    </source>
</evidence>
<dbReference type="GO" id="GO:0043093">
    <property type="term" value="P:FtsZ-dependent cytokinesis"/>
    <property type="evidence" value="ECO:0007669"/>
    <property type="project" value="UniProtKB-UniRule"/>
</dbReference>
<evidence type="ECO:0000313" key="10">
    <source>
        <dbReference type="EMBL" id="TCT26876.1"/>
    </source>
</evidence>
<keyword evidence="11" id="KW-1185">Reference proteome</keyword>
<name>A0A4R3ND77_9BACI</name>
<dbReference type="RefSeq" id="WP_132370279.1">
    <property type="nucleotide sequence ID" value="NZ_SMAN01000001.1"/>
</dbReference>
<dbReference type="InterPro" id="IPR011922">
    <property type="entry name" value="Cell_div_FtsL"/>
</dbReference>
<keyword evidence="4 7" id="KW-1133">Transmembrane helix</keyword>
<keyword evidence="3 7" id="KW-0812">Transmembrane</keyword>
<dbReference type="GO" id="GO:0032153">
    <property type="term" value="C:cell division site"/>
    <property type="evidence" value="ECO:0007669"/>
    <property type="project" value="UniProtKB-UniRule"/>
</dbReference>
<accession>A0A4R3ND77</accession>
<comment type="subcellular location">
    <subcellularLocation>
        <location evidence="7">Cell membrane</location>
        <topology evidence="7">Single-pass type II membrane protein</topology>
    </subcellularLocation>
    <text evidence="7">Localizes to the division septum where it forms a ring structure.</text>
</comment>
<evidence type="ECO:0000256" key="1">
    <source>
        <dbReference type="ARBA" id="ARBA00022475"/>
    </source>
</evidence>
<evidence type="ECO:0000256" key="7">
    <source>
        <dbReference type="HAMAP-Rule" id="MF_00910"/>
    </source>
</evidence>
<dbReference type="GO" id="GO:0005886">
    <property type="term" value="C:plasma membrane"/>
    <property type="evidence" value="ECO:0007669"/>
    <property type="project" value="UniProtKB-SubCell"/>
</dbReference>
<evidence type="ECO:0000256" key="4">
    <source>
        <dbReference type="ARBA" id="ARBA00022989"/>
    </source>
</evidence>
<feature type="transmembrane region" description="Helical" evidence="7">
    <location>
        <begin position="38"/>
        <end position="57"/>
    </location>
</feature>
<keyword evidence="1 7" id="KW-1003">Cell membrane</keyword>
<reference evidence="10 11" key="1">
    <citation type="submission" date="2019-03" db="EMBL/GenBank/DDBJ databases">
        <title>Genomic Encyclopedia of Type Strains, Phase IV (KMG-IV): sequencing the most valuable type-strain genomes for metagenomic binning, comparative biology and taxonomic classification.</title>
        <authorList>
            <person name="Goeker M."/>
        </authorList>
    </citation>
    <scope>NUCLEOTIDE SEQUENCE [LARGE SCALE GENOMIC DNA]</scope>
    <source>
        <strain evidence="10 11">DSM 25894</strain>
    </source>
</reference>
<dbReference type="HAMAP" id="MF_00910">
    <property type="entry name" value="FtsL"/>
    <property type="match status" value="1"/>
</dbReference>
<sequence length="121" mass="13800">MAAQPVRKFDYSRVQTQIPQKKQVVVHKRRWVTRGEKFLYTLFITGALGLSIYITSFSSSLDSINRNIQTIENEISNQQIENRVLEAKVNELKQPSRILAIAKENGLTIKNSNVKQASPVQ</sequence>
<keyword evidence="6 7" id="KW-0131">Cell cycle</keyword>
<keyword evidence="5 7" id="KW-0472">Membrane</keyword>
<evidence type="ECO:0000256" key="2">
    <source>
        <dbReference type="ARBA" id="ARBA00022618"/>
    </source>
</evidence>
<keyword evidence="2 7" id="KW-0132">Cell division</keyword>
<evidence type="ECO:0000256" key="5">
    <source>
        <dbReference type="ARBA" id="ARBA00023136"/>
    </source>
</evidence>
<comment type="function">
    <text evidence="7">Essential cell division protein.</text>
</comment>
<evidence type="ECO:0000256" key="3">
    <source>
        <dbReference type="ARBA" id="ARBA00022692"/>
    </source>
</evidence>
<dbReference type="NCBIfam" id="TIGR02209">
    <property type="entry name" value="ftsL_broad"/>
    <property type="match status" value="1"/>
</dbReference>
<keyword evidence="9" id="KW-0175">Coiled coil</keyword>
<dbReference type="InterPro" id="IPR007060">
    <property type="entry name" value="FtsL/DivIC"/>
</dbReference>
<dbReference type="OrthoDB" id="2973386at2"/>
<evidence type="ECO:0000256" key="6">
    <source>
        <dbReference type="ARBA" id="ARBA00023306"/>
    </source>
</evidence>
<comment type="caution">
    <text evidence="10">The sequence shown here is derived from an EMBL/GenBank/DDBJ whole genome shotgun (WGS) entry which is preliminary data.</text>
</comment>
<evidence type="ECO:0000313" key="11">
    <source>
        <dbReference type="Proteomes" id="UP000294650"/>
    </source>
</evidence>
<proteinExistence type="inferred from homology"/>
<organism evidence="10 11">
    <name type="scientific">Melghiribacillus thermohalophilus</name>
    <dbReference type="NCBI Taxonomy" id="1324956"/>
    <lineage>
        <taxon>Bacteria</taxon>
        <taxon>Bacillati</taxon>
        <taxon>Bacillota</taxon>
        <taxon>Bacilli</taxon>
        <taxon>Bacillales</taxon>
        <taxon>Bacillaceae</taxon>
        <taxon>Melghiribacillus</taxon>
    </lineage>
</organism>
<comment type="similarity">
    <text evidence="7">Belongs to the FtsL family.</text>
</comment>
<dbReference type="AlphaFoldDB" id="A0A4R3ND77"/>
<dbReference type="Pfam" id="PF04977">
    <property type="entry name" value="DivIC"/>
    <property type="match status" value="1"/>
</dbReference>
<feature type="coiled-coil region" evidence="9">
    <location>
        <begin position="61"/>
        <end position="88"/>
    </location>
</feature>
<gene>
    <name evidence="7" type="primary">ftsL</name>
    <name evidence="10" type="ORF">EDD68_101232</name>
</gene>
<protein>
    <recommendedName>
        <fullName evidence="7 8">Cell division protein FtsL</fullName>
    </recommendedName>
</protein>
<dbReference type="Proteomes" id="UP000294650">
    <property type="component" value="Unassembled WGS sequence"/>
</dbReference>
<evidence type="ECO:0000256" key="9">
    <source>
        <dbReference type="SAM" id="Coils"/>
    </source>
</evidence>